<dbReference type="InterPro" id="IPR001650">
    <property type="entry name" value="Helicase_C-like"/>
</dbReference>
<comment type="similarity">
    <text evidence="5">Belongs to the DEAD box helicase family.</text>
</comment>
<keyword evidence="8" id="KW-1185">Reference proteome</keyword>
<evidence type="ECO:0000313" key="8">
    <source>
        <dbReference type="Proteomes" id="UP001439008"/>
    </source>
</evidence>
<organism evidence="7 8">
    <name type="scientific">Bonamia ostreae</name>
    <dbReference type="NCBI Taxonomy" id="126728"/>
    <lineage>
        <taxon>Eukaryota</taxon>
        <taxon>Sar</taxon>
        <taxon>Rhizaria</taxon>
        <taxon>Endomyxa</taxon>
        <taxon>Ascetosporea</taxon>
        <taxon>Haplosporida</taxon>
        <taxon>Bonamia</taxon>
    </lineage>
</organism>
<reference evidence="7 8" key="1">
    <citation type="journal article" date="2024" name="BMC Biol.">
        <title>Comparative genomics of Ascetosporea gives new insight into the evolutionary basis for animal parasitism in Rhizaria.</title>
        <authorList>
            <person name="Hiltunen Thoren M."/>
            <person name="Onut-Brannstrom I."/>
            <person name="Alfjorden A."/>
            <person name="Peckova H."/>
            <person name="Swords F."/>
            <person name="Hooper C."/>
            <person name="Holzer A.S."/>
            <person name="Bass D."/>
            <person name="Burki F."/>
        </authorList>
    </citation>
    <scope>NUCLEOTIDE SEQUENCE [LARGE SCALE GENOMIC DNA]</scope>
    <source>
        <strain evidence="7">20-A016</strain>
    </source>
</reference>
<dbReference type="CDD" id="cd18787">
    <property type="entry name" value="SF2_C_DEAD"/>
    <property type="match status" value="1"/>
</dbReference>
<dbReference type="SUPFAM" id="SSF52540">
    <property type="entry name" value="P-loop containing nucleoside triphosphate hydrolases"/>
    <property type="match status" value="1"/>
</dbReference>
<protein>
    <recommendedName>
        <fullName evidence="5">ATP-dependent RNA helicase</fullName>
        <ecNumber evidence="5">3.6.4.13</ecNumber>
    </recommendedName>
</protein>
<keyword evidence="2 5" id="KW-0378">Hydrolase</keyword>
<gene>
    <name evidence="7" type="primary">DDX18</name>
    <name evidence="7" type="ORF">MHBO_003894</name>
</gene>
<dbReference type="GO" id="GO:0003724">
    <property type="term" value="F:RNA helicase activity"/>
    <property type="evidence" value="ECO:0007669"/>
    <property type="project" value="UniProtKB-EC"/>
</dbReference>
<dbReference type="GO" id="GO:0016787">
    <property type="term" value="F:hydrolase activity"/>
    <property type="evidence" value="ECO:0007669"/>
    <property type="project" value="UniProtKB-KW"/>
</dbReference>
<evidence type="ECO:0000259" key="6">
    <source>
        <dbReference type="PROSITE" id="PS51194"/>
    </source>
</evidence>
<comment type="caution">
    <text evidence="7">The sequence shown here is derived from an EMBL/GenBank/DDBJ whole genome shotgun (WGS) entry which is preliminary data.</text>
</comment>
<comment type="domain">
    <text evidence="5">The Q motif is unique to and characteristic of the DEAD box family of RNA helicases and controls ATP binding and hydrolysis.</text>
</comment>
<keyword evidence="1 5" id="KW-0547">Nucleotide-binding</keyword>
<proteinExistence type="inferred from homology"/>
<dbReference type="Pfam" id="PF00271">
    <property type="entry name" value="Helicase_C"/>
    <property type="match status" value="1"/>
</dbReference>
<dbReference type="EMBL" id="JBDODL010002707">
    <property type="protein sequence ID" value="MES1922386.1"/>
    <property type="molecule type" value="Genomic_DNA"/>
</dbReference>
<evidence type="ECO:0000256" key="5">
    <source>
        <dbReference type="RuleBase" id="RU365068"/>
    </source>
</evidence>
<evidence type="ECO:0000256" key="2">
    <source>
        <dbReference type="ARBA" id="ARBA00022801"/>
    </source>
</evidence>
<feature type="non-terminal residue" evidence="7">
    <location>
        <position position="1"/>
    </location>
</feature>
<dbReference type="PROSITE" id="PS51194">
    <property type="entry name" value="HELICASE_CTER"/>
    <property type="match status" value="1"/>
</dbReference>
<evidence type="ECO:0000256" key="3">
    <source>
        <dbReference type="ARBA" id="ARBA00022840"/>
    </source>
</evidence>
<keyword evidence="4 5" id="KW-0694">RNA-binding</keyword>
<keyword evidence="5 7" id="KW-0347">Helicase</keyword>
<dbReference type="Proteomes" id="UP001439008">
    <property type="component" value="Unassembled WGS sequence"/>
</dbReference>
<evidence type="ECO:0000256" key="4">
    <source>
        <dbReference type="ARBA" id="ARBA00022884"/>
    </source>
</evidence>
<dbReference type="SMART" id="SM00490">
    <property type="entry name" value="HELICc"/>
    <property type="match status" value="1"/>
</dbReference>
<dbReference type="EC" id="3.6.4.13" evidence="5"/>
<keyword evidence="3 5" id="KW-0067">ATP-binding</keyword>
<comment type="catalytic activity">
    <reaction evidence="5">
        <text>ATP + H2O = ADP + phosphate + H(+)</text>
        <dbReference type="Rhea" id="RHEA:13065"/>
        <dbReference type="ChEBI" id="CHEBI:15377"/>
        <dbReference type="ChEBI" id="CHEBI:15378"/>
        <dbReference type="ChEBI" id="CHEBI:30616"/>
        <dbReference type="ChEBI" id="CHEBI:43474"/>
        <dbReference type="ChEBI" id="CHEBI:456216"/>
        <dbReference type="EC" id="3.6.4.13"/>
    </reaction>
</comment>
<evidence type="ECO:0000313" key="7">
    <source>
        <dbReference type="EMBL" id="MES1922386.1"/>
    </source>
</evidence>
<sequence>VLLSATQTKKTKDLAKLSFKKTQFYVGVDDKETHSTRLGLEQGFVIVEPEKKFLLLYSFLRRNRRKKTIVFLSTCSSTRFFAELLNYIDIPVLELHGKLKQSKRTSTFFEFCNAKNGCLLATDVAARGLDVPEVDWIIQYDPPDDPKSYIHRVGRTARGLNGRGKALIFLQPTETKFLQMLSENKVPMKEFNFPKNKISDVQSQL</sequence>
<feature type="non-terminal residue" evidence="7">
    <location>
        <position position="205"/>
    </location>
</feature>
<accession>A0ABV2ART2</accession>
<evidence type="ECO:0000256" key="1">
    <source>
        <dbReference type="ARBA" id="ARBA00022741"/>
    </source>
</evidence>
<dbReference type="Gene3D" id="3.40.50.300">
    <property type="entry name" value="P-loop containing nucleotide triphosphate hydrolases"/>
    <property type="match status" value="1"/>
</dbReference>
<comment type="function">
    <text evidence="5">RNA helicase.</text>
</comment>
<dbReference type="PANTHER" id="PTHR24031">
    <property type="entry name" value="RNA HELICASE"/>
    <property type="match status" value="1"/>
</dbReference>
<name>A0ABV2ART2_9EUKA</name>
<feature type="domain" description="Helicase C-terminal" evidence="6">
    <location>
        <begin position="39"/>
        <end position="199"/>
    </location>
</feature>
<dbReference type="InterPro" id="IPR027417">
    <property type="entry name" value="P-loop_NTPase"/>
</dbReference>